<organism evidence="9 10">
    <name type="scientific">Candidatus Providencia siddallii</name>
    <dbReference type="NCBI Taxonomy" id="1715285"/>
    <lineage>
        <taxon>Bacteria</taxon>
        <taxon>Pseudomonadati</taxon>
        <taxon>Pseudomonadota</taxon>
        <taxon>Gammaproteobacteria</taxon>
        <taxon>Enterobacterales</taxon>
        <taxon>Morganellaceae</taxon>
        <taxon>Providencia</taxon>
    </lineage>
</organism>
<evidence type="ECO:0000256" key="5">
    <source>
        <dbReference type="ARBA" id="ARBA00048584"/>
    </source>
</evidence>
<dbReference type="Pfam" id="PF02812">
    <property type="entry name" value="ELFV_dehydrog_N"/>
    <property type="match status" value="1"/>
</dbReference>
<keyword evidence="4 6" id="KW-0560">Oxidoreductase</keyword>
<dbReference type="PIRSF" id="PIRSF000185">
    <property type="entry name" value="Glu_DH"/>
    <property type="match status" value="1"/>
</dbReference>
<evidence type="ECO:0000256" key="6">
    <source>
        <dbReference type="PIRNR" id="PIRNR000185"/>
    </source>
</evidence>
<dbReference type="InterPro" id="IPR014362">
    <property type="entry name" value="Glu_DH"/>
</dbReference>
<reference evidence="9" key="1">
    <citation type="submission" date="2024-04" db="EMBL/GenBank/DDBJ databases">
        <authorList>
            <person name="Manzano-Marin A."/>
            <person name="Manzano-Marin A."/>
            <person name="Alejandro Manzano Marin A."/>
        </authorList>
    </citation>
    <scope>NUCLEOTIDE SEQUENCE [LARGE SCALE GENOMIC DNA]</scope>
    <source>
        <strain evidence="9">TABTEA</strain>
    </source>
</reference>
<evidence type="ECO:0000256" key="7">
    <source>
        <dbReference type="RuleBase" id="RU004417"/>
    </source>
</evidence>
<proteinExistence type="inferred from homology"/>
<dbReference type="Pfam" id="PF00208">
    <property type="entry name" value="ELFV_dehydrog"/>
    <property type="match status" value="1"/>
</dbReference>
<protein>
    <recommendedName>
        <fullName evidence="6">Glutamate dehydrogenase</fullName>
    </recommendedName>
</protein>
<evidence type="ECO:0000256" key="2">
    <source>
        <dbReference type="ARBA" id="ARBA00006382"/>
    </source>
</evidence>
<sequence length="444" mass="49490">MTYSLSSFLEYTQKKDPFQNEFLQVISEVFSSIWPFLEQNTKYCDKGLLERFVEPERIIQFRVAWVDDKCRTNINRAWRVQFNSAIGPFKGGMRFHPTVNLSILKFLGFEQIFKNALTTLPMGGGKGGSDFNPKGKSSNEIMRFCQSLMIELYRHLGQDTDIPAGDIGVGIREIGFMVGMMKKLSNNTSCVFTGKGLSFGGSFIRPESTGYGLVYFTDVMLNKHNLNLENMRVSVSGSGNVAQYTIEKCIELGAIVITASDSNGTVVDKDGFTLEKLLRLKTIKNRYGRIEEYSKEFSLKYLPNQKPWCVPVDIAFPCATQNEIDIEDAKNLIKNGIKAVAEGANMPTTALAVNLFLKSGVLFAPGKAANAGGVAVSGFEMAQNSSRLNWDAKKVDLYLKRIMLNIHDQCVKFSDKQNKINYIKGANIASFVKVADAMIEQGVF</sequence>
<evidence type="ECO:0000313" key="9">
    <source>
        <dbReference type="EMBL" id="CAL1329305.1"/>
    </source>
</evidence>
<dbReference type="Gene3D" id="3.40.50.720">
    <property type="entry name" value="NAD(P)-binding Rossmann-like Domain"/>
    <property type="match status" value="1"/>
</dbReference>
<evidence type="ECO:0000256" key="1">
    <source>
        <dbReference type="ARBA" id="ARBA00003868"/>
    </source>
</evidence>
<dbReference type="InterPro" id="IPR033524">
    <property type="entry name" value="Glu/Leu/Phe/Val_DH_AS"/>
</dbReference>
<dbReference type="CDD" id="cd05313">
    <property type="entry name" value="NAD_bind_2_Glu_DH"/>
    <property type="match status" value="1"/>
</dbReference>
<dbReference type="SMART" id="SM00839">
    <property type="entry name" value="ELFV_dehydrog"/>
    <property type="match status" value="1"/>
</dbReference>
<dbReference type="Gene3D" id="3.40.50.10860">
    <property type="entry name" value="Leucine Dehydrogenase, chain A, domain 1"/>
    <property type="match status" value="1"/>
</dbReference>
<accession>A0ABM9NPB9</accession>
<keyword evidence="10" id="KW-1185">Reference proteome</keyword>
<evidence type="ECO:0000313" key="10">
    <source>
        <dbReference type="Proteomes" id="UP001497533"/>
    </source>
</evidence>
<dbReference type="InterPro" id="IPR046346">
    <property type="entry name" value="Aminoacid_DH-like_N_sf"/>
</dbReference>
<dbReference type="Proteomes" id="UP001497533">
    <property type="component" value="Chromosome"/>
</dbReference>
<evidence type="ECO:0000256" key="3">
    <source>
        <dbReference type="ARBA" id="ARBA00011643"/>
    </source>
</evidence>
<comment type="catalytic activity">
    <reaction evidence="5">
        <text>L-glutamate + NADP(+) + H2O = 2-oxoglutarate + NH4(+) + NADPH + H(+)</text>
        <dbReference type="Rhea" id="RHEA:11612"/>
        <dbReference type="ChEBI" id="CHEBI:15377"/>
        <dbReference type="ChEBI" id="CHEBI:15378"/>
        <dbReference type="ChEBI" id="CHEBI:16810"/>
        <dbReference type="ChEBI" id="CHEBI:28938"/>
        <dbReference type="ChEBI" id="CHEBI:29985"/>
        <dbReference type="ChEBI" id="CHEBI:57783"/>
        <dbReference type="ChEBI" id="CHEBI:58349"/>
        <dbReference type="EC" id="1.4.1.4"/>
    </reaction>
</comment>
<dbReference type="InterPro" id="IPR006095">
    <property type="entry name" value="Glu/Leu/Phe/Val/Trp_DH"/>
</dbReference>
<comment type="function">
    <text evidence="1">Catalyzes the reversible oxidative deamination of glutamate to alpha-ketoglutarate and ammonia.</text>
</comment>
<dbReference type="NCBIfam" id="NF006929">
    <property type="entry name" value="PRK09414.1"/>
    <property type="match status" value="1"/>
</dbReference>
<dbReference type="EMBL" id="OZ034688">
    <property type="protein sequence ID" value="CAL1329305.1"/>
    <property type="molecule type" value="Genomic_DNA"/>
</dbReference>
<dbReference type="PANTHER" id="PTHR43571">
    <property type="entry name" value="NADP-SPECIFIC GLUTAMATE DEHYDROGENASE 1-RELATED"/>
    <property type="match status" value="1"/>
</dbReference>
<gene>
    <name evidence="9" type="primary">gdhA</name>
    <name evidence="9" type="ORF">PRHACTZTBTEA_385</name>
</gene>
<dbReference type="SUPFAM" id="SSF51735">
    <property type="entry name" value="NAD(P)-binding Rossmann-fold domains"/>
    <property type="match status" value="1"/>
</dbReference>
<name>A0ABM9NPB9_9GAMM</name>
<dbReference type="GO" id="GO:0004354">
    <property type="term" value="F:glutamate dehydrogenase (NADP+) activity"/>
    <property type="evidence" value="ECO:0007669"/>
    <property type="project" value="UniProtKB-EC"/>
</dbReference>
<dbReference type="InterPro" id="IPR006096">
    <property type="entry name" value="Glu/Leu/Phe/Val/Trp_DH_C"/>
</dbReference>
<evidence type="ECO:0000259" key="8">
    <source>
        <dbReference type="SMART" id="SM00839"/>
    </source>
</evidence>
<dbReference type="Gene3D" id="1.10.285.10">
    <property type="entry name" value="Glutamate Dehydrogenase, chain A, domain 3"/>
    <property type="match status" value="2"/>
</dbReference>
<dbReference type="InterPro" id="IPR006097">
    <property type="entry name" value="Glu/Leu/Phe/Val/Trp_DH_dimer"/>
</dbReference>
<dbReference type="InterPro" id="IPR050724">
    <property type="entry name" value="Glu_Leu_Phe_Val_DH"/>
</dbReference>
<dbReference type="RefSeq" id="WP_341764774.1">
    <property type="nucleotide sequence ID" value="NZ_OZ034688.1"/>
</dbReference>
<dbReference type="PRINTS" id="PR00082">
    <property type="entry name" value="GLFDHDRGNASE"/>
</dbReference>
<feature type="domain" description="Glutamate/phenylalanine/leucine/valine/L-tryptophan dehydrogenase C-terminal" evidence="8">
    <location>
        <begin position="202"/>
        <end position="442"/>
    </location>
</feature>
<dbReference type="PANTHER" id="PTHR43571:SF1">
    <property type="entry name" value="NADP-SPECIFIC GLUTAMATE DEHYDROGENASE 1-RELATED"/>
    <property type="match status" value="1"/>
</dbReference>
<dbReference type="PROSITE" id="PS00074">
    <property type="entry name" value="GLFV_DEHYDROGENASE"/>
    <property type="match status" value="1"/>
</dbReference>
<evidence type="ECO:0000256" key="4">
    <source>
        <dbReference type="ARBA" id="ARBA00023002"/>
    </source>
</evidence>
<dbReference type="InterPro" id="IPR036291">
    <property type="entry name" value="NAD(P)-bd_dom_sf"/>
</dbReference>
<comment type="similarity">
    <text evidence="2 6 7">Belongs to the Glu/Leu/Phe/Val dehydrogenases family.</text>
</comment>
<comment type="subunit">
    <text evidence="3">Homohexamer.</text>
</comment>
<dbReference type="InterPro" id="IPR033922">
    <property type="entry name" value="NAD_bind_Glu_DH"/>
</dbReference>
<dbReference type="SUPFAM" id="SSF53223">
    <property type="entry name" value="Aminoacid dehydrogenase-like, N-terminal domain"/>
    <property type="match status" value="1"/>
</dbReference>